<keyword evidence="2" id="KW-0560">Oxidoreductase</keyword>
<feature type="domain" description="Alcohol dehydrogenase iron-type/glycerol dehydrogenase GldA" evidence="6">
    <location>
        <begin position="8"/>
        <end position="176"/>
    </location>
</feature>
<dbReference type="InterPro" id="IPR001670">
    <property type="entry name" value="ADH_Fe/GldA"/>
</dbReference>
<evidence type="ECO:0000256" key="4">
    <source>
        <dbReference type="ARBA" id="ARBA00051567"/>
    </source>
</evidence>
<dbReference type="GO" id="GO:0004022">
    <property type="term" value="F:alcohol dehydrogenase (NAD+) activity"/>
    <property type="evidence" value="ECO:0007669"/>
    <property type="project" value="UniProtKB-ARBA"/>
</dbReference>
<dbReference type="PANTHER" id="PTHR11496">
    <property type="entry name" value="ALCOHOL DEHYDROGENASE"/>
    <property type="match status" value="1"/>
</dbReference>
<comment type="caution">
    <text evidence="8">The sequence shown here is derived from an EMBL/GenBank/DDBJ whole genome shotgun (WGS) entry which is preliminary data.</text>
</comment>
<dbReference type="Pfam" id="PF25137">
    <property type="entry name" value="ADH_Fe_C"/>
    <property type="match status" value="1"/>
</dbReference>
<keyword evidence="9" id="KW-1185">Reference proteome</keyword>
<dbReference type="GO" id="GO:0046872">
    <property type="term" value="F:metal ion binding"/>
    <property type="evidence" value="ECO:0007669"/>
    <property type="project" value="InterPro"/>
</dbReference>
<dbReference type="Gene3D" id="1.20.1090.10">
    <property type="entry name" value="Dehydroquinate synthase-like - alpha domain"/>
    <property type="match status" value="1"/>
</dbReference>
<dbReference type="FunFam" id="1.20.1090.10:FF:000001">
    <property type="entry name" value="Aldehyde-alcohol dehydrogenase"/>
    <property type="match status" value="1"/>
</dbReference>
<dbReference type="RefSeq" id="WP_017436003.1">
    <property type="nucleotide sequence ID" value="NZ_BAWO01000034.1"/>
</dbReference>
<evidence type="ECO:0000259" key="6">
    <source>
        <dbReference type="Pfam" id="PF00465"/>
    </source>
</evidence>
<dbReference type="InterPro" id="IPR039697">
    <property type="entry name" value="Alcohol_dehydrogenase_Fe"/>
</dbReference>
<evidence type="ECO:0000256" key="2">
    <source>
        <dbReference type="ARBA" id="ARBA00023002"/>
    </source>
</evidence>
<dbReference type="OrthoDB" id="9815791at2"/>
<dbReference type="EMBL" id="BAWO01000034">
    <property type="protein sequence ID" value="GAJ40268.1"/>
    <property type="molecule type" value="Genomic_DNA"/>
</dbReference>
<reference evidence="8 9" key="1">
    <citation type="submission" date="2014-04" db="EMBL/GenBank/DDBJ databases">
        <title>Whole genome shotgun sequence of Geobacillus caldoxylosilyticus NBRC 107762.</title>
        <authorList>
            <person name="Hosoyama A."/>
            <person name="Hosoyama Y."/>
            <person name="Katano-Makiyama Y."/>
            <person name="Tsuchikane K."/>
            <person name="Ohji S."/>
            <person name="Ichikawa N."/>
            <person name="Yamazoe A."/>
            <person name="Fujita N."/>
        </authorList>
    </citation>
    <scope>NUCLEOTIDE SEQUENCE [LARGE SCALE GENOMIC DNA]</scope>
    <source>
        <strain evidence="8 9">NBRC 107762</strain>
    </source>
</reference>
<dbReference type="PROSITE" id="PS00913">
    <property type="entry name" value="ADH_IRON_1"/>
    <property type="match status" value="1"/>
</dbReference>
<dbReference type="EC" id="1.1.1.192" evidence="5"/>
<evidence type="ECO:0000256" key="5">
    <source>
        <dbReference type="ARBA" id="ARBA00066691"/>
    </source>
</evidence>
<name>A0A023DGA2_9BACL</name>
<dbReference type="FunFam" id="3.40.50.1970:FF:000003">
    <property type="entry name" value="Alcohol dehydrogenase, iron-containing"/>
    <property type="match status" value="1"/>
</dbReference>
<evidence type="ECO:0000313" key="8">
    <source>
        <dbReference type="EMBL" id="GAJ40268.1"/>
    </source>
</evidence>
<dbReference type="Proteomes" id="UP000023561">
    <property type="component" value="Unassembled WGS sequence"/>
</dbReference>
<dbReference type="InterPro" id="IPR018211">
    <property type="entry name" value="ADH_Fe_CS"/>
</dbReference>
<comment type="catalytic activity">
    <reaction evidence="4">
        <text>a long-chain primary fatty alcohol + 2 NAD(+) + H2O = a long-chain fatty acid + 2 NADH + 3 H(+)</text>
        <dbReference type="Rhea" id="RHEA:17977"/>
        <dbReference type="ChEBI" id="CHEBI:15377"/>
        <dbReference type="ChEBI" id="CHEBI:15378"/>
        <dbReference type="ChEBI" id="CHEBI:57540"/>
        <dbReference type="ChEBI" id="CHEBI:57560"/>
        <dbReference type="ChEBI" id="CHEBI:57945"/>
        <dbReference type="ChEBI" id="CHEBI:77396"/>
        <dbReference type="EC" id="1.1.1.192"/>
    </reaction>
</comment>
<organism evidence="8 9">
    <name type="scientific">Parageobacillus caldoxylosilyticus NBRC 107762</name>
    <dbReference type="NCBI Taxonomy" id="1220594"/>
    <lineage>
        <taxon>Bacteria</taxon>
        <taxon>Bacillati</taxon>
        <taxon>Bacillota</taxon>
        <taxon>Bacilli</taxon>
        <taxon>Bacillales</taxon>
        <taxon>Anoxybacillaceae</taxon>
        <taxon>Saccharococcus</taxon>
    </lineage>
</organism>
<evidence type="ECO:0000259" key="7">
    <source>
        <dbReference type="Pfam" id="PF25137"/>
    </source>
</evidence>
<keyword evidence="3" id="KW-0520">NAD</keyword>
<comment type="similarity">
    <text evidence="1">Belongs to the iron-containing alcohol dehydrogenase family.</text>
</comment>
<protein>
    <recommendedName>
        <fullName evidence="5">long-chain-alcohol dehydrogenase</fullName>
        <ecNumber evidence="5">1.1.1.192</ecNumber>
    </recommendedName>
</protein>
<dbReference type="GO" id="GO:0050060">
    <property type="term" value="F:long-chain-alcohol dehydrogenase activity"/>
    <property type="evidence" value="ECO:0007669"/>
    <property type="project" value="UniProtKB-EC"/>
</dbReference>
<evidence type="ECO:0000313" key="9">
    <source>
        <dbReference type="Proteomes" id="UP000023561"/>
    </source>
</evidence>
<evidence type="ECO:0000256" key="3">
    <source>
        <dbReference type="ARBA" id="ARBA00023027"/>
    </source>
</evidence>
<accession>A0A023DGA2</accession>
<sequence length="383" mass="40851">MQFQFGIPSQAIFGEGSIQKLPEVLAQFDAKKILLVYDSGVKAAGIIDHVHHLLSNVEADVVVFDKVLPNPPDTIVEEGAKLAKNEQVDAIVAVGGGSTIDCAKAINILLTNPRPIHQYDGLNLVKNPTKPLIAVPTTAGTGSEVTAFTVITDTTGLKKMVIGGQNCGATIALLDPELTIGLPPAVTAATGMDALTHAIEAYVSKAASIPSDINALKAVELIFHNLEEAYKNGTNKEARTNMLLGSMLAGYAFNSAVLGLVHAIAHPLSVHCGLAHGVANACCLPYVMEFNAECENVAKKYKDIAIAMGLNVQGLSIKESAQCAIDAVKELSKRIDIPTLRELGVRKEQFDRLAEDTLKEIAILFNPREATKEDVLRILEIAY</sequence>
<proteinExistence type="inferred from homology"/>
<dbReference type="SUPFAM" id="SSF56796">
    <property type="entry name" value="Dehydroquinate synthase-like"/>
    <property type="match status" value="1"/>
</dbReference>
<gene>
    <name evidence="8" type="ORF">GCA01S_034_00440</name>
</gene>
<evidence type="ECO:0000256" key="1">
    <source>
        <dbReference type="ARBA" id="ARBA00007358"/>
    </source>
</evidence>
<dbReference type="Gene3D" id="3.40.50.1970">
    <property type="match status" value="1"/>
</dbReference>
<dbReference type="CDD" id="cd08551">
    <property type="entry name" value="Fe-ADH"/>
    <property type="match status" value="1"/>
</dbReference>
<dbReference type="InterPro" id="IPR056798">
    <property type="entry name" value="ADH_Fe_C"/>
</dbReference>
<dbReference type="PANTHER" id="PTHR11496:SF102">
    <property type="entry name" value="ALCOHOL DEHYDROGENASE 4"/>
    <property type="match status" value="1"/>
</dbReference>
<dbReference type="AlphaFoldDB" id="A0A023DGA2"/>
<feature type="domain" description="Fe-containing alcohol dehydrogenase-like C-terminal" evidence="7">
    <location>
        <begin position="187"/>
        <end position="383"/>
    </location>
</feature>
<dbReference type="Pfam" id="PF00465">
    <property type="entry name" value="Fe-ADH"/>
    <property type="match status" value="1"/>
</dbReference>